<dbReference type="AlphaFoldDB" id="A0A061FJ77"/>
<protein>
    <submittedName>
        <fullName evidence="1">Uncharacterized protein</fullName>
    </submittedName>
</protein>
<dbReference type="InParanoid" id="A0A061FJ77"/>
<dbReference type="Gene3D" id="3.30.40.10">
    <property type="entry name" value="Zinc/RING finger domain, C3HC4 (zinc finger)"/>
    <property type="match status" value="1"/>
</dbReference>
<organism evidence="1 2">
    <name type="scientific">Theobroma cacao</name>
    <name type="common">Cacao</name>
    <name type="synonym">Cocoa</name>
    <dbReference type="NCBI Taxonomy" id="3641"/>
    <lineage>
        <taxon>Eukaryota</taxon>
        <taxon>Viridiplantae</taxon>
        <taxon>Streptophyta</taxon>
        <taxon>Embryophyta</taxon>
        <taxon>Tracheophyta</taxon>
        <taxon>Spermatophyta</taxon>
        <taxon>Magnoliopsida</taxon>
        <taxon>eudicotyledons</taxon>
        <taxon>Gunneridae</taxon>
        <taxon>Pentapetalae</taxon>
        <taxon>rosids</taxon>
        <taxon>malvids</taxon>
        <taxon>Malvales</taxon>
        <taxon>Malvaceae</taxon>
        <taxon>Byttnerioideae</taxon>
        <taxon>Theobroma</taxon>
    </lineage>
</organism>
<evidence type="ECO:0000313" key="1">
    <source>
        <dbReference type="EMBL" id="EOY17395.1"/>
    </source>
</evidence>
<evidence type="ECO:0000313" key="2">
    <source>
        <dbReference type="Proteomes" id="UP000026915"/>
    </source>
</evidence>
<gene>
    <name evidence="1" type="ORF">TCM_036556</name>
</gene>
<proteinExistence type="predicted"/>
<dbReference type="STRING" id="3641.A0A061FJ77"/>
<dbReference type="InterPro" id="IPR013083">
    <property type="entry name" value="Znf_RING/FYVE/PHD"/>
</dbReference>
<reference evidence="1 2" key="1">
    <citation type="journal article" date="2013" name="Genome Biol.">
        <title>The genome sequence of the most widely cultivated cacao type and its use to identify candidate genes regulating pod color.</title>
        <authorList>
            <person name="Motamayor J.C."/>
            <person name="Mockaitis K."/>
            <person name="Schmutz J."/>
            <person name="Haiminen N."/>
            <person name="Iii D.L."/>
            <person name="Cornejo O."/>
            <person name="Findley S.D."/>
            <person name="Zheng P."/>
            <person name="Utro F."/>
            <person name="Royaert S."/>
            <person name="Saski C."/>
            <person name="Jenkins J."/>
            <person name="Podicheti R."/>
            <person name="Zhao M."/>
            <person name="Scheffler B.E."/>
            <person name="Stack J.C."/>
            <person name="Feltus F.A."/>
            <person name="Mustiga G.M."/>
            <person name="Amores F."/>
            <person name="Phillips W."/>
            <person name="Marelli J.P."/>
            <person name="May G.D."/>
            <person name="Shapiro H."/>
            <person name="Ma J."/>
            <person name="Bustamante C.D."/>
            <person name="Schnell R.J."/>
            <person name="Main D."/>
            <person name="Gilbert D."/>
            <person name="Parida L."/>
            <person name="Kuhn D.N."/>
        </authorList>
    </citation>
    <scope>NUCLEOTIDE SEQUENCE [LARGE SCALE GENOMIC DNA]</scope>
    <source>
        <strain evidence="2">cv. Matina 1-6</strain>
    </source>
</reference>
<sequence length="105" mass="12687">MCEHDFCSDYIAKYIEAKVLEYNITNINCPALSYDFSLDLISYRLVILNHLFDKWYDLLYSETVLEYYSDRWVVILQVSCIMELICSCLRNHLMGFYYWFCAKTR</sequence>
<dbReference type="HOGENOM" id="CLU_2241534_0_0_1"/>
<name>A0A061FJ77_THECC</name>
<dbReference type="Gramene" id="EOY17395">
    <property type="protein sequence ID" value="EOY17395"/>
    <property type="gene ID" value="TCM_036556"/>
</dbReference>
<accession>A0A061FJ77</accession>
<keyword evidence="2" id="KW-1185">Reference proteome</keyword>
<dbReference type="Proteomes" id="UP000026915">
    <property type="component" value="Chromosome 8"/>
</dbReference>
<dbReference type="EMBL" id="CM001886">
    <property type="protein sequence ID" value="EOY17395.1"/>
    <property type="molecule type" value="Genomic_DNA"/>
</dbReference>